<sequence length="140" mass="15827">MKDLIIRIGLTIGLTAIITGSFLYDYAFMNGYLQYGPMITFIVVVIIMAGYEHFFQKDDKDSEDETTEEPPADFGYVVKTSLFLIYVILLASILKLIFGPPVSSVYDTGSMDFWIPFIILSIMMSYRVWRSGQSDDSGSQ</sequence>
<gene>
    <name evidence="2" type="ORF">ACFSX4_13140</name>
</gene>
<dbReference type="Proteomes" id="UP001597519">
    <property type="component" value="Unassembled WGS sequence"/>
</dbReference>
<feature type="transmembrane region" description="Helical" evidence="1">
    <location>
        <begin position="35"/>
        <end position="55"/>
    </location>
</feature>
<accession>A0ABW5X159</accession>
<evidence type="ECO:0000313" key="2">
    <source>
        <dbReference type="EMBL" id="MFD2831414.1"/>
    </source>
</evidence>
<feature type="transmembrane region" description="Helical" evidence="1">
    <location>
        <begin position="76"/>
        <end position="98"/>
    </location>
</feature>
<feature type="transmembrane region" description="Helical" evidence="1">
    <location>
        <begin position="7"/>
        <end position="29"/>
    </location>
</feature>
<keyword evidence="3" id="KW-1185">Reference proteome</keyword>
<keyword evidence="1" id="KW-0472">Membrane</keyword>
<evidence type="ECO:0000256" key="1">
    <source>
        <dbReference type="SAM" id="Phobius"/>
    </source>
</evidence>
<evidence type="ECO:0000313" key="3">
    <source>
        <dbReference type="Proteomes" id="UP001597519"/>
    </source>
</evidence>
<dbReference type="EMBL" id="JBHUOQ010000005">
    <property type="protein sequence ID" value="MFD2831414.1"/>
    <property type="molecule type" value="Genomic_DNA"/>
</dbReference>
<comment type="caution">
    <text evidence="2">The sequence shown here is derived from an EMBL/GenBank/DDBJ whole genome shotgun (WGS) entry which is preliminary data.</text>
</comment>
<organism evidence="2 3">
    <name type="scientific">Corticicoccus populi</name>
    <dbReference type="NCBI Taxonomy" id="1812821"/>
    <lineage>
        <taxon>Bacteria</taxon>
        <taxon>Bacillati</taxon>
        <taxon>Bacillota</taxon>
        <taxon>Bacilli</taxon>
        <taxon>Bacillales</taxon>
        <taxon>Staphylococcaceae</taxon>
        <taxon>Corticicoccus</taxon>
    </lineage>
</organism>
<proteinExistence type="predicted"/>
<reference evidence="3" key="1">
    <citation type="journal article" date="2019" name="Int. J. Syst. Evol. Microbiol.">
        <title>The Global Catalogue of Microorganisms (GCM) 10K type strain sequencing project: providing services to taxonomists for standard genome sequencing and annotation.</title>
        <authorList>
            <consortium name="The Broad Institute Genomics Platform"/>
            <consortium name="The Broad Institute Genome Sequencing Center for Infectious Disease"/>
            <person name="Wu L."/>
            <person name="Ma J."/>
        </authorList>
    </citation>
    <scope>NUCLEOTIDE SEQUENCE [LARGE SCALE GENOMIC DNA]</scope>
    <source>
        <strain evidence="3">KCTC 33575</strain>
    </source>
</reference>
<keyword evidence="1" id="KW-1133">Transmembrane helix</keyword>
<name>A0ABW5X159_9STAP</name>
<protein>
    <submittedName>
        <fullName evidence="2">Uncharacterized protein</fullName>
    </submittedName>
</protein>
<dbReference type="RefSeq" id="WP_377775651.1">
    <property type="nucleotide sequence ID" value="NZ_JBHUOQ010000005.1"/>
</dbReference>
<keyword evidence="1" id="KW-0812">Transmembrane</keyword>
<feature type="transmembrane region" description="Helical" evidence="1">
    <location>
        <begin position="113"/>
        <end position="129"/>
    </location>
</feature>